<evidence type="ECO:0000313" key="2">
    <source>
        <dbReference type="Proteomes" id="UP000295313"/>
    </source>
</evidence>
<dbReference type="RefSeq" id="WP_133944542.1">
    <property type="nucleotide sequence ID" value="NZ_SOEO01000002.1"/>
</dbReference>
<gene>
    <name evidence="1" type="ORF">B0I22_2163</name>
</gene>
<comment type="caution">
    <text evidence="1">The sequence shown here is derived from an EMBL/GenBank/DDBJ whole genome shotgun (WGS) entry which is preliminary data.</text>
</comment>
<dbReference type="Proteomes" id="UP000295313">
    <property type="component" value="Unassembled WGS sequence"/>
</dbReference>
<dbReference type="EMBL" id="SOEO01000002">
    <property type="protein sequence ID" value="TDX84540.1"/>
    <property type="molecule type" value="Genomic_DNA"/>
</dbReference>
<keyword evidence="2" id="KW-1185">Reference proteome</keyword>
<accession>A0A4R8IFP0</accession>
<proteinExistence type="predicted"/>
<sequence length="146" mass="16964">MFEEGNIIYFDPFYFKNGNPAKPKYFVVLKNDGYQNIVASLPTRTDSIPQKDTIESGCVEIPSINLNCFVFAPSQIITNCNKFFDFPTHLYGHQIDDYTIESLQELYPNEGTDYSLWGKMKSNLFEELINCFKNSKSVKRKYKKLL</sequence>
<evidence type="ECO:0008006" key="3">
    <source>
        <dbReference type="Google" id="ProtNLM"/>
    </source>
</evidence>
<dbReference type="AlphaFoldDB" id="A0A4R8IFP0"/>
<organism evidence="1 2">
    <name type="scientific">Epilithonimonas xixisoli</name>
    <dbReference type="NCBI Taxonomy" id="1476462"/>
    <lineage>
        <taxon>Bacteria</taxon>
        <taxon>Pseudomonadati</taxon>
        <taxon>Bacteroidota</taxon>
        <taxon>Flavobacteriia</taxon>
        <taxon>Flavobacteriales</taxon>
        <taxon>Weeksellaceae</taxon>
        <taxon>Chryseobacterium group</taxon>
        <taxon>Epilithonimonas</taxon>
    </lineage>
</organism>
<dbReference type="OrthoDB" id="1348281at2"/>
<reference evidence="1 2" key="1">
    <citation type="submission" date="2019-03" db="EMBL/GenBank/DDBJ databases">
        <title>Genomic Encyclopedia of Type Strains, Phase III (KMG-III): the genomes of soil and plant-associated and newly described type strains.</title>
        <authorList>
            <person name="Whitman W."/>
        </authorList>
    </citation>
    <scope>NUCLEOTIDE SEQUENCE [LARGE SCALE GENOMIC DNA]</scope>
    <source>
        <strain evidence="1 2">CGMCC 1.12802</strain>
    </source>
</reference>
<evidence type="ECO:0000313" key="1">
    <source>
        <dbReference type="EMBL" id="TDX84540.1"/>
    </source>
</evidence>
<name>A0A4R8IFP0_9FLAO</name>
<protein>
    <recommendedName>
        <fullName evidence="3">PemK-like, MazF-like toxin of type II toxin-antitoxin system</fullName>
    </recommendedName>
</protein>